<accession>A0A1S1Z2Q1</accession>
<dbReference type="EMBL" id="JRYR02000001">
    <property type="protein sequence ID" value="OHX67549.1"/>
    <property type="molecule type" value="Genomic_DNA"/>
</dbReference>
<reference evidence="2 3" key="1">
    <citation type="journal article" date="2012" name="Int. J. Syst. Evol. Microbiol.">
        <title>Flammeovirga pacifica sp. nov., isolated from deep-sea sediment.</title>
        <authorList>
            <person name="Xu H."/>
            <person name="Fu Y."/>
            <person name="Yang N."/>
            <person name="Ding Z."/>
            <person name="Lai Q."/>
            <person name="Zeng R."/>
        </authorList>
    </citation>
    <scope>NUCLEOTIDE SEQUENCE [LARGE SCALE GENOMIC DNA]</scope>
    <source>
        <strain evidence="3">DSM 24597 / LMG 26175 / WPAGA1</strain>
    </source>
</reference>
<protein>
    <submittedName>
        <fullName evidence="2">Sulfatase maturase</fullName>
    </submittedName>
</protein>
<evidence type="ECO:0000313" key="3">
    <source>
        <dbReference type="Proteomes" id="UP000179797"/>
    </source>
</evidence>
<dbReference type="RefSeq" id="WP_044229261.1">
    <property type="nucleotide sequence ID" value="NZ_JRYR02000001.1"/>
</dbReference>
<sequence length="387" mass="46251">MQSTITSIEHYFSTRKRTEKFCQPLSIEDYTPQVVEHASPIKWQLGHTTWFFETFLLNKHLKGYECFNKQFNFLFNSYYNNVGKRIARNHRGVLTRPSVEEVYKYRHYVDRHIELLFSQEVTPELHELLTTGIHHEEQHQELMYTDLKLMFYHHPFKTTYEKGGSLLLDSNNSALEWIDIKEGVYNIGHEGTEFCYDNELGRHKTYINSFSICSHLVTNEEYMAFINDGGYKKFEYWLDEGWAWVQNNNITQPLYWEEIDGKWYEFTYGGDQRLHPQGILAHINFYEADAFARWKGMRLPTEFEWEVAAQQFEWGKRWEWTNSAYLPYPNFKTAEGALGEYNGKFMINTMVLRGASVATSPNHSRITYRNFFHPHFRWQYTGIRLVK</sequence>
<gene>
    <name evidence="2" type="ORF">NH26_14940</name>
</gene>
<dbReference type="PANTHER" id="PTHR23150">
    <property type="entry name" value="SULFATASE MODIFYING FACTOR 1, 2"/>
    <property type="match status" value="1"/>
</dbReference>
<dbReference type="OrthoDB" id="9768004at2"/>
<dbReference type="InterPro" id="IPR051043">
    <property type="entry name" value="Sulfatase_Mod_Factor_Kinase"/>
</dbReference>
<evidence type="ECO:0000313" key="2">
    <source>
        <dbReference type="EMBL" id="OHX67549.1"/>
    </source>
</evidence>
<dbReference type="SUPFAM" id="SSF56436">
    <property type="entry name" value="C-type lectin-like"/>
    <property type="match status" value="1"/>
</dbReference>
<dbReference type="InterPro" id="IPR005532">
    <property type="entry name" value="SUMF_dom"/>
</dbReference>
<dbReference type="Pfam" id="PF03781">
    <property type="entry name" value="FGE-sulfatase"/>
    <property type="match status" value="1"/>
</dbReference>
<dbReference type="STRING" id="915059.NH26_14940"/>
<dbReference type="InterPro" id="IPR042095">
    <property type="entry name" value="SUMF_sf"/>
</dbReference>
<dbReference type="NCBIfam" id="TIGR03440">
    <property type="entry name" value="egtB_TIGR03440"/>
    <property type="match status" value="1"/>
</dbReference>
<dbReference type="Proteomes" id="UP000179797">
    <property type="component" value="Unassembled WGS sequence"/>
</dbReference>
<dbReference type="InterPro" id="IPR016187">
    <property type="entry name" value="CTDL_fold"/>
</dbReference>
<dbReference type="PANTHER" id="PTHR23150:SF36">
    <property type="entry name" value="HERCYNINE OXYGENASE"/>
    <property type="match status" value="1"/>
</dbReference>
<dbReference type="GO" id="GO:0052699">
    <property type="term" value="P:ergothioneine biosynthetic process"/>
    <property type="evidence" value="ECO:0007669"/>
    <property type="project" value="InterPro"/>
</dbReference>
<organism evidence="2 3">
    <name type="scientific">Flammeovirga pacifica</name>
    <dbReference type="NCBI Taxonomy" id="915059"/>
    <lineage>
        <taxon>Bacteria</taxon>
        <taxon>Pseudomonadati</taxon>
        <taxon>Bacteroidota</taxon>
        <taxon>Cytophagia</taxon>
        <taxon>Cytophagales</taxon>
        <taxon>Flammeovirgaceae</taxon>
        <taxon>Flammeovirga</taxon>
    </lineage>
</organism>
<evidence type="ECO:0000259" key="1">
    <source>
        <dbReference type="Pfam" id="PF03781"/>
    </source>
</evidence>
<name>A0A1S1Z2Q1_FLAPC</name>
<dbReference type="Gene3D" id="3.90.1580.10">
    <property type="entry name" value="paralog of FGE (formylglycine-generating enzyme)"/>
    <property type="match status" value="2"/>
</dbReference>
<comment type="caution">
    <text evidence="2">The sequence shown here is derived from an EMBL/GenBank/DDBJ whole genome shotgun (WGS) entry which is preliminary data.</text>
</comment>
<dbReference type="AlphaFoldDB" id="A0A1S1Z2Q1"/>
<proteinExistence type="predicted"/>
<keyword evidence="3" id="KW-1185">Reference proteome</keyword>
<dbReference type="InterPro" id="IPR017806">
    <property type="entry name" value="EgtB"/>
</dbReference>
<feature type="domain" description="Sulfatase-modifying factor enzyme-like" evidence="1">
    <location>
        <begin position="176"/>
        <end position="324"/>
    </location>
</feature>